<organism evidence="2 3">
    <name type="scientific">Dovyalis caffra</name>
    <dbReference type="NCBI Taxonomy" id="77055"/>
    <lineage>
        <taxon>Eukaryota</taxon>
        <taxon>Viridiplantae</taxon>
        <taxon>Streptophyta</taxon>
        <taxon>Embryophyta</taxon>
        <taxon>Tracheophyta</taxon>
        <taxon>Spermatophyta</taxon>
        <taxon>Magnoliopsida</taxon>
        <taxon>eudicotyledons</taxon>
        <taxon>Gunneridae</taxon>
        <taxon>Pentapetalae</taxon>
        <taxon>rosids</taxon>
        <taxon>fabids</taxon>
        <taxon>Malpighiales</taxon>
        <taxon>Salicaceae</taxon>
        <taxon>Flacourtieae</taxon>
        <taxon>Dovyalis</taxon>
    </lineage>
</organism>
<feature type="non-terminal residue" evidence="2">
    <location>
        <position position="131"/>
    </location>
</feature>
<evidence type="ECO:0000313" key="2">
    <source>
        <dbReference type="EMBL" id="CAK7340239.1"/>
    </source>
</evidence>
<feature type="compositionally biased region" description="Low complexity" evidence="1">
    <location>
        <begin position="76"/>
        <end position="96"/>
    </location>
</feature>
<protein>
    <submittedName>
        <fullName evidence="2">Uncharacterized protein</fullName>
    </submittedName>
</protein>
<evidence type="ECO:0000313" key="3">
    <source>
        <dbReference type="Proteomes" id="UP001314170"/>
    </source>
</evidence>
<reference evidence="2 3" key="1">
    <citation type="submission" date="2024-01" db="EMBL/GenBank/DDBJ databases">
        <authorList>
            <person name="Waweru B."/>
        </authorList>
    </citation>
    <scope>NUCLEOTIDE SEQUENCE [LARGE SCALE GENOMIC DNA]</scope>
</reference>
<proteinExistence type="predicted"/>
<keyword evidence="3" id="KW-1185">Reference proteome</keyword>
<gene>
    <name evidence="2" type="ORF">DCAF_LOCUS15320</name>
</gene>
<dbReference type="AlphaFoldDB" id="A0AAV1RY25"/>
<comment type="caution">
    <text evidence="2">The sequence shown here is derived from an EMBL/GenBank/DDBJ whole genome shotgun (WGS) entry which is preliminary data.</text>
</comment>
<feature type="compositionally biased region" description="Basic and acidic residues" evidence="1">
    <location>
        <begin position="110"/>
        <end position="119"/>
    </location>
</feature>
<sequence>MEEGFNVVPDVRRRQDMRSATPIPFVDAMEANINKFSLHWLRVYTQGASGAPAQTSKSQSVSLRDLPSIQLSKVQTLSLSPPASPSSSDSHTTLPLAVPRLWKSGVKQGQPREDREESVSLKVPKFKKHNL</sequence>
<name>A0AAV1RY25_9ROSI</name>
<dbReference type="EMBL" id="CAWUPB010001159">
    <property type="protein sequence ID" value="CAK7340239.1"/>
    <property type="molecule type" value="Genomic_DNA"/>
</dbReference>
<dbReference type="Proteomes" id="UP001314170">
    <property type="component" value="Unassembled WGS sequence"/>
</dbReference>
<accession>A0AAV1RY25</accession>
<evidence type="ECO:0000256" key="1">
    <source>
        <dbReference type="SAM" id="MobiDB-lite"/>
    </source>
</evidence>
<feature type="region of interest" description="Disordered" evidence="1">
    <location>
        <begin position="76"/>
        <end position="131"/>
    </location>
</feature>